<evidence type="ECO:0000256" key="2">
    <source>
        <dbReference type="ARBA" id="ARBA00022692"/>
    </source>
</evidence>
<feature type="transmembrane region" description="Helical" evidence="5">
    <location>
        <begin position="101"/>
        <end position="121"/>
    </location>
</feature>
<comment type="caution">
    <text evidence="7">The sequence shown here is derived from an EMBL/GenBank/DDBJ whole genome shotgun (WGS) entry which is preliminary data.</text>
</comment>
<feature type="domain" description="Peptidase S54 rhomboid" evidence="6">
    <location>
        <begin position="62"/>
        <end position="204"/>
    </location>
</feature>
<gene>
    <name evidence="7" type="ORF">EDC23_2329</name>
</gene>
<dbReference type="GO" id="GO:0004252">
    <property type="term" value="F:serine-type endopeptidase activity"/>
    <property type="evidence" value="ECO:0007669"/>
    <property type="project" value="InterPro"/>
</dbReference>
<dbReference type="GO" id="GO:0006508">
    <property type="term" value="P:proteolysis"/>
    <property type="evidence" value="ECO:0007669"/>
    <property type="project" value="UniProtKB-KW"/>
</dbReference>
<dbReference type="PANTHER" id="PTHR43731:SF26">
    <property type="entry name" value="RHOMBOID-LIKE PROTEIN 10, CHLOROPLASTIC"/>
    <property type="match status" value="1"/>
</dbReference>
<dbReference type="SMART" id="SM01160">
    <property type="entry name" value="DUF1751"/>
    <property type="match status" value="1"/>
</dbReference>
<keyword evidence="7" id="KW-0378">Hydrolase</keyword>
<evidence type="ECO:0000256" key="1">
    <source>
        <dbReference type="ARBA" id="ARBA00004141"/>
    </source>
</evidence>
<organism evidence="7 8">
    <name type="scientific">Thiohalophilus thiocyanatoxydans</name>
    <dbReference type="NCBI Taxonomy" id="381308"/>
    <lineage>
        <taxon>Bacteria</taxon>
        <taxon>Pseudomonadati</taxon>
        <taxon>Pseudomonadota</taxon>
        <taxon>Gammaproteobacteria</taxon>
        <taxon>Thiohalomonadales</taxon>
        <taxon>Thiohalophilaceae</taxon>
        <taxon>Thiohalophilus</taxon>
    </lineage>
</organism>
<dbReference type="Proteomes" id="UP000294914">
    <property type="component" value="Unassembled WGS sequence"/>
</dbReference>
<dbReference type="OrthoDB" id="9814037at2"/>
<protein>
    <submittedName>
        <fullName evidence="7">Membrane associated rhomboid family serine protease</fullName>
    </submittedName>
</protein>
<keyword evidence="2 5" id="KW-0812">Transmembrane</keyword>
<evidence type="ECO:0000313" key="7">
    <source>
        <dbReference type="EMBL" id="TDX99545.1"/>
    </source>
</evidence>
<feature type="transmembrane region" description="Helical" evidence="5">
    <location>
        <begin position="160"/>
        <end position="180"/>
    </location>
</feature>
<dbReference type="InterPro" id="IPR022764">
    <property type="entry name" value="Peptidase_S54_rhomboid_dom"/>
</dbReference>
<dbReference type="SUPFAM" id="SSF144091">
    <property type="entry name" value="Rhomboid-like"/>
    <property type="match status" value="1"/>
</dbReference>
<evidence type="ECO:0000313" key="8">
    <source>
        <dbReference type="Proteomes" id="UP000294914"/>
    </source>
</evidence>
<keyword evidence="7" id="KW-0645">Protease</keyword>
<feature type="transmembrane region" description="Helical" evidence="5">
    <location>
        <begin position="127"/>
        <end position="148"/>
    </location>
</feature>
<evidence type="ECO:0000256" key="5">
    <source>
        <dbReference type="SAM" id="Phobius"/>
    </source>
</evidence>
<keyword evidence="3 5" id="KW-1133">Transmembrane helix</keyword>
<evidence type="ECO:0000256" key="3">
    <source>
        <dbReference type="ARBA" id="ARBA00022989"/>
    </source>
</evidence>
<dbReference type="InterPro" id="IPR050925">
    <property type="entry name" value="Rhomboid_protease_S54"/>
</dbReference>
<feature type="transmembrane region" description="Helical" evidence="5">
    <location>
        <begin position="186"/>
        <end position="206"/>
    </location>
</feature>
<keyword evidence="4 5" id="KW-0472">Membrane</keyword>
<dbReference type="Pfam" id="PF01694">
    <property type="entry name" value="Rhomboid"/>
    <property type="match status" value="1"/>
</dbReference>
<dbReference type="EMBL" id="SOQX01000007">
    <property type="protein sequence ID" value="TDX99545.1"/>
    <property type="molecule type" value="Genomic_DNA"/>
</dbReference>
<evidence type="ECO:0000259" key="6">
    <source>
        <dbReference type="Pfam" id="PF01694"/>
    </source>
</evidence>
<proteinExistence type="predicted"/>
<comment type="subcellular location">
    <subcellularLocation>
        <location evidence="1">Membrane</location>
        <topology evidence="1">Multi-pass membrane protein</topology>
    </subcellularLocation>
</comment>
<evidence type="ECO:0000256" key="4">
    <source>
        <dbReference type="ARBA" id="ARBA00023136"/>
    </source>
</evidence>
<feature type="transmembrane region" description="Helical" evidence="5">
    <location>
        <begin position="6"/>
        <end position="25"/>
    </location>
</feature>
<keyword evidence="8" id="KW-1185">Reference proteome</keyword>
<name>A0A4R8IG65_9GAMM</name>
<dbReference type="Gene3D" id="1.20.1540.10">
    <property type="entry name" value="Rhomboid-like"/>
    <property type="match status" value="1"/>
</dbReference>
<dbReference type="InterPro" id="IPR035952">
    <property type="entry name" value="Rhomboid-like_sf"/>
</dbReference>
<sequence>MNQRNAFPIPVVPALLIINGLLFLLEMTAGGRQLIELFALWPLGSGSGAGSSLFDSTAPGFQIWQLVTYSFLHGGVFHLLVNMYALWLFGSRMEMVWGSKAFLIYYFVCVIGAALVQLLVASQSGTVYPTIGASGGVFGLLLAFGLTFPNERLMLLFPPVALKAKWFVLIYGGVELYFGVTGSFAGVAHFAHLGGMLFGYVLIRYWRSHPPRYR</sequence>
<dbReference type="AlphaFoldDB" id="A0A4R8IG65"/>
<dbReference type="PANTHER" id="PTHR43731">
    <property type="entry name" value="RHOMBOID PROTEASE"/>
    <property type="match status" value="1"/>
</dbReference>
<reference evidence="7 8" key="1">
    <citation type="submission" date="2019-03" db="EMBL/GenBank/DDBJ databases">
        <title>Genomic Encyclopedia of Type Strains, Phase IV (KMG-IV): sequencing the most valuable type-strain genomes for metagenomic binning, comparative biology and taxonomic classification.</title>
        <authorList>
            <person name="Goeker M."/>
        </authorList>
    </citation>
    <scope>NUCLEOTIDE SEQUENCE [LARGE SCALE GENOMIC DNA]</scope>
    <source>
        <strain evidence="7 8">DSM 16326</strain>
    </source>
</reference>
<feature type="transmembrane region" description="Helical" evidence="5">
    <location>
        <begin position="66"/>
        <end position="89"/>
    </location>
</feature>
<dbReference type="GO" id="GO:0016020">
    <property type="term" value="C:membrane"/>
    <property type="evidence" value="ECO:0007669"/>
    <property type="project" value="UniProtKB-SubCell"/>
</dbReference>
<dbReference type="RefSeq" id="WP_134084701.1">
    <property type="nucleotide sequence ID" value="NZ_SOQX01000007.1"/>
</dbReference>
<accession>A0A4R8IG65</accession>